<sequence>MEAMMPRYQEFRKIVPAVVLTGCVILSGCFIRQDDGERAYKSLPDACGLVDARLVTRLIGNGMAAKPSTPPRTNEVKQSACSFQNTRQVTGSSILIFANIRNGDDAIRATRESFATDHSECGKPASSCRQVDVGDESYIKYSQVGRQSADISFREKNIVAAVLYFGPLLSSGRKPIPVNSFENDGLAVARSILGNLHLQAK</sequence>
<protein>
    <recommendedName>
        <fullName evidence="3">DUF3558 domain-containing protein</fullName>
    </recommendedName>
</protein>
<gene>
    <name evidence="1" type="ORF">IW256_007640</name>
</gene>
<evidence type="ECO:0000313" key="1">
    <source>
        <dbReference type="EMBL" id="MBG6093527.1"/>
    </source>
</evidence>
<proteinExistence type="predicted"/>
<organism evidence="1 2">
    <name type="scientific">Actinomadura viridis</name>
    <dbReference type="NCBI Taxonomy" id="58110"/>
    <lineage>
        <taxon>Bacteria</taxon>
        <taxon>Bacillati</taxon>
        <taxon>Actinomycetota</taxon>
        <taxon>Actinomycetes</taxon>
        <taxon>Streptosporangiales</taxon>
        <taxon>Thermomonosporaceae</taxon>
        <taxon>Actinomadura</taxon>
    </lineage>
</organism>
<accession>A0A931GN96</accession>
<dbReference type="RefSeq" id="WP_197015573.1">
    <property type="nucleotide sequence ID" value="NZ_BAABES010000003.1"/>
</dbReference>
<name>A0A931GN96_9ACTN</name>
<dbReference type="PROSITE" id="PS51257">
    <property type="entry name" value="PROKAR_LIPOPROTEIN"/>
    <property type="match status" value="1"/>
</dbReference>
<evidence type="ECO:0000313" key="2">
    <source>
        <dbReference type="Proteomes" id="UP000614047"/>
    </source>
</evidence>
<keyword evidence="2" id="KW-1185">Reference proteome</keyword>
<reference evidence="1" key="1">
    <citation type="submission" date="2020-11" db="EMBL/GenBank/DDBJ databases">
        <title>Sequencing the genomes of 1000 actinobacteria strains.</title>
        <authorList>
            <person name="Klenk H.-P."/>
        </authorList>
    </citation>
    <scope>NUCLEOTIDE SEQUENCE</scope>
    <source>
        <strain evidence="1">DSM 43175</strain>
    </source>
</reference>
<comment type="caution">
    <text evidence="1">The sequence shown here is derived from an EMBL/GenBank/DDBJ whole genome shotgun (WGS) entry which is preliminary data.</text>
</comment>
<evidence type="ECO:0008006" key="3">
    <source>
        <dbReference type="Google" id="ProtNLM"/>
    </source>
</evidence>
<dbReference type="Proteomes" id="UP000614047">
    <property type="component" value="Unassembled WGS sequence"/>
</dbReference>
<dbReference type="AlphaFoldDB" id="A0A931GN96"/>
<dbReference type="EMBL" id="JADOUA010000001">
    <property type="protein sequence ID" value="MBG6093527.1"/>
    <property type="molecule type" value="Genomic_DNA"/>
</dbReference>